<protein>
    <submittedName>
        <fullName evidence="1">Uncharacterized protein</fullName>
    </submittedName>
</protein>
<dbReference type="AlphaFoldDB" id="A0A8J3MXN5"/>
<comment type="caution">
    <text evidence="1">The sequence shown here is derived from an EMBL/GenBank/DDBJ whole genome shotgun (WGS) entry which is preliminary data.</text>
</comment>
<evidence type="ECO:0000313" key="2">
    <source>
        <dbReference type="Proteomes" id="UP000612362"/>
    </source>
</evidence>
<organism evidence="1 2">
    <name type="scientific">Ktedonospora formicarum</name>
    <dbReference type="NCBI Taxonomy" id="2778364"/>
    <lineage>
        <taxon>Bacteria</taxon>
        <taxon>Bacillati</taxon>
        <taxon>Chloroflexota</taxon>
        <taxon>Ktedonobacteria</taxon>
        <taxon>Ktedonobacterales</taxon>
        <taxon>Ktedonobacteraceae</taxon>
        <taxon>Ktedonospora</taxon>
    </lineage>
</organism>
<name>A0A8J3MXN5_9CHLR</name>
<proteinExistence type="predicted"/>
<keyword evidence="2" id="KW-1185">Reference proteome</keyword>
<gene>
    <name evidence="1" type="ORF">KSX_69330</name>
</gene>
<evidence type="ECO:0000313" key="1">
    <source>
        <dbReference type="EMBL" id="GHO48770.1"/>
    </source>
</evidence>
<dbReference type="EMBL" id="BNJF01000004">
    <property type="protein sequence ID" value="GHO48770.1"/>
    <property type="molecule type" value="Genomic_DNA"/>
</dbReference>
<dbReference type="RefSeq" id="WP_220197945.1">
    <property type="nucleotide sequence ID" value="NZ_BNJF01000004.1"/>
</dbReference>
<dbReference type="Proteomes" id="UP000612362">
    <property type="component" value="Unassembled WGS sequence"/>
</dbReference>
<reference evidence="1" key="1">
    <citation type="submission" date="2020-10" db="EMBL/GenBank/DDBJ databases">
        <title>Taxonomic study of unclassified bacteria belonging to the class Ktedonobacteria.</title>
        <authorList>
            <person name="Yabe S."/>
            <person name="Wang C.M."/>
            <person name="Zheng Y."/>
            <person name="Sakai Y."/>
            <person name="Cavaletti L."/>
            <person name="Monciardini P."/>
            <person name="Donadio S."/>
        </authorList>
    </citation>
    <scope>NUCLEOTIDE SEQUENCE</scope>
    <source>
        <strain evidence="1">SOSP1-1</strain>
    </source>
</reference>
<accession>A0A8J3MXN5</accession>
<sequence length="208" mass="22477">MTNEERIKILEMVATGKLTVGQASQLMDTLGMKSTTDAAKRPDQGQRSGGYTQEAIGRIRGYRKSGDTVLTEAGLTNLPARQIAALKNNGVDANYIRALQGAGLVADITVDQVISLYNNGIDADYIRALQEAGLTDLTAKQVISLYNNGIDADYIRALQEAGLIDLTAKQVISLYNNGVDADDVRALREVDVTGPTVERLLSWKEYGV</sequence>